<evidence type="ECO:0000313" key="1">
    <source>
        <dbReference type="EMBL" id="RZS75836.1"/>
    </source>
</evidence>
<accession>A0A4Q7N4A9</accession>
<organism evidence="1 2">
    <name type="scientific">Pseudobacter ginsenosidimutans</name>
    <dbReference type="NCBI Taxonomy" id="661488"/>
    <lineage>
        <taxon>Bacteria</taxon>
        <taxon>Pseudomonadati</taxon>
        <taxon>Bacteroidota</taxon>
        <taxon>Chitinophagia</taxon>
        <taxon>Chitinophagales</taxon>
        <taxon>Chitinophagaceae</taxon>
        <taxon>Pseudobacter</taxon>
    </lineage>
</organism>
<gene>
    <name evidence="1" type="ORF">EV199_1711</name>
</gene>
<keyword evidence="2" id="KW-1185">Reference proteome</keyword>
<proteinExistence type="predicted"/>
<dbReference type="AlphaFoldDB" id="A0A4Q7N4A9"/>
<dbReference type="PROSITE" id="PS51257">
    <property type="entry name" value="PROKAR_LIPOPROTEIN"/>
    <property type="match status" value="1"/>
</dbReference>
<dbReference type="EMBL" id="SGXA01000001">
    <property type="protein sequence ID" value="RZS75836.1"/>
    <property type="molecule type" value="Genomic_DNA"/>
</dbReference>
<dbReference type="RefSeq" id="WP_130540176.1">
    <property type="nucleotide sequence ID" value="NZ_CP042431.1"/>
</dbReference>
<comment type="caution">
    <text evidence="1">The sequence shown here is derived from an EMBL/GenBank/DDBJ whole genome shotgun (WGS) entry which is preliminary data.</text>
</comment>
<reference evidence="1 2" key="1">
    <citation type="submission" date="2019-02" db="EMBL/GenBank/DDBJ databases">
        <title>Genomic Encyclopedia of Type Strains, Phase IV (KMG-IV): sequencing the most valuable type-strain genomes for metagenomic binning, comparative biology and taxonomic classification.</title>
        <authorList>
            <person name="Goeker M."/>
        </authorList>
    </citation>
    <scope>NUCLEOTIDE SEQUENCE [LARGE SCALE GENOMIC DNA]</scope>
    <source>
        <strain evidence="1 2">DSM 18116</strain>
    </source>
</reference>
<evidence type="ECO:0000313" key="2">
    <source>
        <dbReference type="Proteomes" id="UP000293874"/>
    </source>
</evidence>
<protein>
    <submittedName>
        <fullName evidence="1">Uncharacterized protein</fullName>
    </submittedName>
</protein>
<dbReference type="Proteomes" id="UP000293874">
    <property type="component" value="Unassembled WGS sequence"/>
</dbReference>
<name>A0A4Q7N4A9_9BACT</name>
<dbReference type="OrthoDB" id="1437031at2"/>
<sequence>MKRICIPLCLLMFAACQDEPAKVSSEKKVDSPAVTIPAPDTNTAAQVDFDGPVLSERIDGPANIRNAVNGKTLFSIENNVAVTAREPEKGWVEIGVWIDLDSDDQKIVKRGSTIYRDSKAIGKALEDVHLYETFTINNKKRGVLNGFTSVSNIRPSTIPENAFTELAKNKTALTLSDVKSFLENYKFNDFNGLIEGYKGFVFYESEILDPTAAPRFWPVFRGNELMVVFHSRKMNIPGVKTEPFQGGYITVFSNDAEAVKQLKDKFVSFMQSAG</sequence>